<protein>
    <submittedName>
        <fullName evidence="3">Uncharacterized protein</fullName>
    </submittedName>
</protein>
<dbReference type="KEGG" id="spsr:EGC80_07285"/>
<reference evidence="5" key="2">
    <citation type="submission" date="2018-11" db="EMBL/GenBank/DDBJ databases">
        <title>Shewanella sp. R106.</title>
        <authorList>
            <person name="Hwang Y.J."/>
            <person name="Hwang C.Y."/>
        </authorList>
    </citation>
    <scope>NUCLEOTIDE SEQUENCE [LARGE SCALE GENOMIC DNA]</scope>
    <source>
        <strain evidence="5">R106</strain>
    </source>
</reference>
<evidence type="ECO:0000313" key="4">
    <source>
        <dbReference type="Proteomes" id="UP000273778"/>
    </source>
</evidence>
<proteinExistence type="predicted"/>
<organism evidence="3 5">
    <name type="scientific">Shewanella psychromarinicola</name>
    <dbReference type="NCBI Taxonomy" id="2487742"/>
    <lineage>
        <taxon>Bacteria</taxon>
        <taxon>Pseudomonadati</taxon>
        <taxon>Pseudomonadota</taxon>
        <taxon>Gammaproteobacteria</taxon>
        <taxon>Alteromonadales</taxon>
        <taxon>Shewanellaceae</taxon>
        <taxon>Shewanella</taxon>
    </lineage>
</organism>
<dbReference type="RefSeq" id="WP_124012576.1">
    <property type="nucleotide sequence ID" value="NZ_CP034073.1"/>
</dbReference>
<keyword evidence="1" id="KW-0472">Membrane</keyword>
<evidence type="ECO:0000313" key="3">
    <source>
        <dbReference type="EMBL" id="RPA33470.1"/>
    </source>
</evidence>
<gene>
    <name evidence="3" type="ORF">EGC77_09080</name>
    <name evidence="2" type="ORF">EGC80_07285</name>
</gene>
<evidence type="ECO:0000256" key="1">
    <source>
        <dbReference type="SAM" id="Phobius"/>
    </source>
</evidence>
<accession>A0A3N4EGS8</accession>
<evidence type="ECO:0000313" key="2">
    <source>
        <dbReference type="EMBL" id="AZG34739.1"/>
    </source>
</evidence>
<name>A0A3N4EGS8_9GAMM</name>
<evidence type="ECO:0000313" key="5">
    <source>
        <dbReference type="Proteomes" id="UP000278855"/>
    </source>
</evidence>
<feature type="transmembrane region" description="Helical" evidence="1">
    <location>
        <begin position="106"/>
        <end position="126"/>
    </location>
</feature>
<keyword evidence="4" id="KW-1185">Reference proteome</keyword>
<dbReference type="Proteomes" id="UP000273778">
    <property type="component" value="Chromosome"/>
</dbReference>
<keyword evidence="1" id="KW-0812">Transmembrane</keyword>
<dbReference type="EMBL" id="CP034073">
    <property type="protein sequence ID" value="AZG34739.1"/>
    <property type="molecule type" value="Genomic_DNA"/>
</dbReference>
<reference evidence="3" key="3">
    <citation type="submission" date="2018-11" db="EMBL/GenBank/DDBJ databases">
        <authorList>
            <person name="Hwang Y.J."/>
            <person name="Hwang C.Y."/>
        </authorList>
    </citation>
    <scope>NUCLEOTIDE SEQUENCE</scope>
    <source>
        <strain evidence="3">R106</strain>
    </source>
</reference>
<feature type="transmembrane region" description="Helical" evidence="1">
    <location>
        <begin position="6"/>
        <end position="21"/>
    </location>
</feature>
<keyword evidence="1" id="KW-1133">Transmembrane helix</keyword>
<feature type="transmembrane region" description="Helical" evidence="1">
    <location>
        <begin position="41"/>
        <end position="59"/>
    </location>
</feature>
<feature type="transmembrane region" description="Helical" evidence="1">
    <location>
        <begin position="65"/>
        <end position="86"/>
    </location>
</feature>
<dbReference type="Proteomes" id="UP000278855">
    <property type="component" value="Unassembled WGS sequence"/>
</dbReference>
<dbReference type="EMBL" id="RKKB01000002">
    <property type="protein sequence ID" value="RPA33470.1"/>
    <property type="molecule type" value="Genomic_DNA"/>
</dbReference>
<dbReference type="OrthoDB" id="6267084at2"/>
<dbReference type="AlphaFoldDB" id="A0A3N4EGS8"/>
<sequence length="127" mass="14405">MAIFISVWGVITCGVGLFMLLKLLKPQGFADAIVLFSRQDYFHYVEIISRLVIGAALLLDARNTLYPLVFEVIAKILFVVAIILVFMTEKHHKTFALWAVKHCLSWFRPAGFCALILGLWTLYVSID</sequence>
<reference evidence="2 4" key="1">
    <citation type="submission" date="2018-11" db="EMBL/GenBank/DDBJ databases">
        <title>Shewanella sp. M2.</title>
        <authorList>
            <person name="Hwang Y.J."/>
            <person name="Hwang C.Y."/>
        </authorList>
    </citation>
    <scope>NUCLEOTIDE SEQUENCE [LARGE SCALE GENOMIC DNA]</scope>
    <source>
        <strain evidence="2 4">M2</strain>
    </source>
</reference>